<reference evidence="2" key="1">
    <citation type="journal article" date="2014" name="Front. Microbiol.">
        <title>High frequency of phylogenetically diverse reductive dehalogenase-homologous genes in deep subseafloor sedimentary metagenomes.</title>
        <authorList>
            <person name="Kawai M."/>
            <person name="Futagami T."/>
            <person name="Toyoda A."/>
            <person name="Takaki Y."/>
            <person name="Nishi S."/>
            <person name="Hori S."/>
            <person name="Arai W."/>
            <person name="Tsubouchi T."/>
            <person name="Morono Y."/>
            <person name="Uchiyama I."/>
            <person name="Ito T."/>
            <person name="Fujiyama A."/>
            <person name="Inagaki F."/>
            <person name="Takami H."/>
        </authorList>
    </citation>
    <scope>NUCLEOTIDE SEQUENCE</scope>
    <source>
        <strain evidence="2">Expedition CK06-06</strain>
    </source>
</reference>
<proteinExistence type="predicted"/>
<name>X0XR88_9ZZZZ</name>
<feature type="transmembrane region" description="Helical" evidence="1">
    <location>
        <begin position="21"/>
        <end position="39"/>
    </location>
</feature>
<gene>
    <name evidence="2" type="ORF">S01H1_74917</name>
</gene>
<comment type="caution">
    <text evidence="2">The sequence shown here is derived from an EMBL/GenBank/DDBJ whole genome shotgun (WGS) entry which is preliminary data.</text>
</comment>
<protein>
    <submittedName>
        <fullName evidence="2">Uncharacterized protein</fullName>
    </submittedName>
</protein>
<evidence type="ECO:0000256" key="1">
    <source>
        <dbReference type="SAM" id="Phobius"/>
    </source>
</evidence>
<keyword evidence="1" id="KW-0812">Transmembrane</keyword>
<dbReference type="AlphaFoldDB" id="X0XR88"/>
<dbReference type="EMBL" id="BARS01050151">
    <property type="protein sequence ID" value="GAG45699.1"/>
    <property type="molecule type" value="Genomic_DNA"/>
</dbReference>
<keyword evidence="1" id="KW-0472">Membrane</keyword>
<feature type="non-terminal residue" evidence="2">
    <location>
        <position position="53"/>
    </location>
</feature>
<accession>X0XR88</accession>
<keyword evidence="1" id="KW-1133">Transmembrane helix</keyword>
<organism evidence="2">
    <name type="scientific">marine sediment metagenome</name>
    <dbReference type="NCBI Taxonomy" id="412755"/>
    <lineage>
        <taxon>unclassified sequences</taxon>
        <taxon>metagenomes</taxon>
        <taxon>ecological metagenomes</taxon>
    </lineage>
</organism>
<evidence type="ECO:0000313" key="2">
    <source>
        <dbReference type="EMBL" id="GAG45699.1"/>
    </source>
</evidence>
<sequence>MDGLTERQNRATYILSRYGTFVGFIILVIVMSILSPHFLTLGNLSTLLTQVSM</sequence>